<dbReference type="EMBL" id="CP081303">
    <property type="protein sequence ID" value="QZE14135.1"/>
    <property type="molecule type" value="Genomic_DNA"/>
</dbReference>
<keyword evidence="2" id="KW-1185">Reference proteome</keyword>
<proteinExistence type="predicted"/>
<gene>
    <name evidence="1" type="ORF">K4L44_16670</name>
</gene>
<sequence>MAESNFENLLRAKANDFKVPVSSTVTKYIMQQTSGRMMATLSSKNLSSSIKKGLVKISSLGSKNFIIGVVATSGTTAVIATSSHMIYQKKENKVELISQTPSKVVTIITTDSQVEKIGTKNIRPKNNENTSFDKKKLSPSIRRKPNVLNNNIHLSDAAKTINKKINNKKTEEVLFSDKTKEANHVIKTSKQGKRIPMVIEHKSYKTEKKDKILLSKLELDNTKTINTTDQEKIPLRKKRKQKFSIKIGGTAGYSKIIIGGDKSDSTIGNPYGFNYGIRLDTGYKLSSKLEFTSSLKYQLLKFNTNLGTYQSIKEYIHRDINLLYGRLGLNYSLIQSPKWELGLHGNIGISYKLKHETKMNFRNLDKPIAIDQSNEQPWAPSLEIGSDLTYKINKSIALGVALNFEYGQALKDYHITNINSAFILCFRF</sequence>
<evidence type="ECO:0000313" key="2">
    <source>
        <dbReference type="Proteomes" id="UP000826212"/>
    </source>
</evidence>
<reference evidence="1" key="1">
    <citation type="submission" date="2021-08" db="EMBL/GenBank/DDBJ databases">
        <title>Novel anaerobic bacterium isolated from sea squirt in East Sea, Republic of Korea.</title>
        <authorList>
            <person name="Nguyen T.H."/>
            <person name="Li Z."/>
            <person name="Lee Y.-J."/>
            <person name="Ko J."/>
            <person name="Kim S.-G."/>
        </authorList>
    </citation>
    <scope>NUCLEOTIDE SEQUENCE</scope>
    <source>
        <strain evidence="1">KCTC 25031</strain>
    </source>
</reference>
<accession>A0AC61NNB9</accession>
<name>A0AC61NNB9_9BACT</name>
<evidence type="ECO:0000313" key="1">
    <source>
        <dbReference type="EMBL" id="QZE14135.1"/>
    </source>
</evidence>
<organism evidence="1 2">
    <name type="scientific">Halosquirtibacter laminarini</name>
    <dbReference type="NCBI Taxonomy" id="3374600"/>
    <lineage>
        <taxon>Bacteria</taxon>
        <taxon>Pseudomonadati</taxon>
        <taxon>Bacteroidota</taxon>
        <taxon>Bacteroidia</taxon>
        <taxon>Marinilabiliales</taxon>
        <taxon>Prolixibacteraceae</taxon>
        <taxon>Halosquirtibacter</taxon>
    </lineage>
</organism>
<dbReference type="Proteomes" id="UP000826212">
    <property type="component" value="Chromosome"/>
</dbReference>
<protein>
    <submittedName>
        <fullName evidence="1">Uncharacterized protein</fullName>
    </submittedName>
</protein>